<dbReference type="Proteomes" id="UP001485043">
    <property type="component" value="Unassembled WGS sequence"/>
</dbReference>
<accession>A0AAW1TKI0</accession>
<dbReference type="AlphaFoldDB" id="A0AAW1TKI0"/>
<evidence type="ECO:0000313" key="2">
    <source>
        <dbReference type="EMBL" id="KAK9868655.1"/>
    </source>
</evidence>
<sequence length="206" mass="22713">MQLNCCTDRPCIVRAHKTAPAASVCIRARCYTQKATSVRRCPGWSVAPPRSAHRRTIKTCAGKTGNDAHLQLATARLPSNVDVDEFKRTLYNWAATLTTSGRNMPFSLPIKTTHTKDGFEMSLLRIFDGEARSVGDINVTVEEESGKGNILFARFYEGDGSFIDKGRNVPSDPMQRVQAASSGLVDVPIIMQTMRDAIKRAVVRAR</sequence>
<dbReference type="EMBL" id="JALJOV010000017">
    <property type="protein sequence ID" value="KAK9868655.1"/>
    <property type="molecule type" value="Genomic_DNA"/>
</dbReference>
<dbReference type="Pfam" id="PF23650">
    <property type="entry name" value="DUF7148"/>
    <property type="match status" value="1"/>
</dbReference>
<evidence type="ECO:0000313" key="3">
    <source>
        <dbReference type="Proteomes" id="UP001485043"/>
    </source>
</evidence>
<dbReference type="PANTHER" id="PTHR36352">
    <property type="entry name" value="EXPRESSED PROTEIN"/>
    <property type="match status" value="1"/>
</dbReference>
<name>A0AAW1TKI0_9CHLO</name>
<organism evidence="2 3">
    <name type="scientific">Apatococcus fuscideae</name>
    <dbReference type="NCBI Taxonomy" id="2026836"/>
    <lineage>
        <taxon>Eukaryota</taxon>
        <taxon>Viridiplantae</taxon>
        <taxon>Chlorophyta</taxon>
        <taxon>core chlorophytes</taxon>
        <taxon>Trebouxiophyceae</taxon>
        <taxon>Chlorellales</taxon>
        <taxon>Chlorellaceae</taxon>
        <taxon>Apatococcus</taxon>
    </lineage>
</organism>
<protein>
    <recommendedName>
        <fullName evidence="1">DUF7148 domain-containing protein</fullName>
    </recommendedName>
</protein>
<dbReference type="InterPro" id="IPR055572">
    <property type="entry name" value="DUF7148"/>
</dbReference>
<evidence type="ECO:0000259" key="1">
    <source>
        <dbReference type="Pfam" id="PF23650"/>
    </source>
</evidence>
<gene>
    <name evidence="2" type="ORF">WJX84_003925</name>
</gene>
<feature type="domain" description="DUF7148" evidence="1">
    <location>
        <begin position="69"/>
        <end position="205"/>
    </location>
</feature>
<proteinExistence type="predicted"/>
<keyword evidence="3" id="KW-1185">Reference proteome</keyword>
<dbReference type="PANTHER" id="PTHR36352:SF1">
    <property type="entry name" value="EXPRESSED PROTEIN"/>
    <property type="match status" value="1"/>
</dbReference>
<reference evidence="2 3" key="1">
    <citation type="journal article" date="2024" name="Nat. Commun.">
        <title>Phylogenomics reveals the evolutionary origins of lichenization in chlorophyte algae.</title>
        <authorList>
            <person name="Puginier C."/>
            <person name="Libourel C."/>
            <person name="Otte J."/>
            <person name="Skaloud P."/>
            <person name="Haon M."/>
            <person name="Grisel S."/>
            <person name="Petersen M."/>
            <person name="Berrin J.G."/>
            <person name="Delaux P.M."/>
            <person name="Dal Grande F."/>
            <person name="Keller J."/>
        </authorList>
    </citation>
    <scope>NUCLEOTIDE SEQUENCE [LARGE SCALE GENOMIC DNA]</scope>
    <source>
        <strain evidence="2 3">SAG 2523</strain>
    </source>
</reference>
<comment type="caution">
    <text evidence="2">The sequence shown here is derived from an EMBL/GenBank/DDBJ whole genome shotgun (WGS) entry which is preliminary data.</text>
</comment>